<dbReference type="InterPro" id="IPR000182">
    <property type="entry name" value="GNAT_dom"/>
</dbReference>
<comment type="caution">
    <text evidence="2">The sequence shown here is derived from an EMBL/GenBank/DDBJ whole genome shotgun (WGS) entry which is preliminary data.</text>
</comment>
<protein>
    <recommendedName>
        <fullName evidence="1">N-acetyltransferase domain-containing protein</fullName>
    </recommendedName>
</protein>
<dbReference type="InterPro" id="IPR016181">
    <property type="entry name" value="Acyl_CoA_acyltransferase"/>
</dbReference>
<dbReference type="PROSITE" id="PS51186">
    <property type="entry name" value="GNAT"/>
    <property type="match status" value="1"/>
</dbReference>
<feature type="domain" description="N-acetyltransferase" evidence="1">
    <location>
        <begin position="6"/>
        <end position="153"/>
    </location>
</feature>
<proteinExistence type="predicted"/>
<dbReference type="CDD" id="cd04301">
    <property type="entry name" value="NAT_SF"/>
    <property type="match status" value="1"/>
</dbReference>
<sequence length="153" mass="16927">MKVGIVPVAEAKRTELDGMAKTYFAEMLPEGPPYYPAALDRYWAEPGRHPYLIHGDNRAIGFALVWNHADGTHELTEFTIMPQYRHQGLGTQAAHLIFNALGGDWTLGVATNSPGGMAFWQQCLIDCENACEVIPGAAKTSRQCGSFTFRIER</sequence>
<dbReference type="EMBL" id="LAZR01003077">
    <property type="protein sequence ID" value="KKN22265.1"/>
    <property type="molecule type" value="Genomic_DNA"/>
</dbReference>
<dbReference type="GO" id="GO:0016747">
    <property type="term" value="F:acyltransferase activity, transferring groups other than amino-acyl groups"/>
    <property type="evidence" value="ECO:0007669"/>
    <property type="project" value="InterPro"/>
</dbReference>
<dbReference type="AlphaFoldDB" id="A0A0F9NS28"/>
<dbReference type="Gene3D" id="3.40.630.30">
    <property type="match status" value="1"/>
</dbReference>
<dbReference type="Pfam" id="PF00583">
    <property type="entry name" value="Acetyltransf_1"/>
    <property type="match status" value="1"/>
</dbReference>
<accession>A0A0F9NS28</accession>
<reference evidence="2" key="1">
    <citation type="journal article" date="2015" name="Nature">
        <title>Complex archaea that bridge the gap between prokaryotes and eukaryotes.</title>
        <authorList>
            <person name="Spang A."/>
            <person name="Saw J.H."/>
            <person name="Jorgensen S.L."/>
            <person name="Zaremba-Niedzwiedzka K."/>
            <person name="Martijn J."/>
            <person name="Lind A.E."/>
            <person name="van Eijk R."/>
            <person name="Schleper C."/>
            <person name="Guy L."/>
            <person name="Ettema T.J."/>
        </authorList>
    </citation>
    <scope>NUCLEOTIDE SEQUENCE</scope>
</reference>
<organism evidence="2">
    <name type="scientific">marine sediment metagenome</name>
    <dbReference type="NCBI Taxonomy" id="412755"/>
    <lineage>
        <taxon>unclassified sequences</taxon>
        <taxon>metagenomes</taxon>
        <taxon>ecological metagenomes</taxon>
    </lineage>
</organism>
<dbReference type="SUPFAM" id="SSF55729">
    <property type="entry name" value="Acyl-CoA N-acyltransferases (Nat)"/>
    <property type="match status" value="1"/>
</dbReference>
<evidence type="ECO:0000313" key="2">
    <source>
        <dbReference type="EMBL" id="KKN22265.1"/>
    </source>
</evidence>
<evidence type="ECO:0000259" key="1">
    <source>
        <dbReference type="PROSITE" id="PS51186"/>
    </source>
</evidence>
<name>A0A0F9NS28_9ZZZZ</name>
<gene>
    <name evidence="2" type="ORF">LCGC14_0917010</name>
</gene>